<feature type="region of interest" description="Disordered" evidence="6">
    <location>
        <begin position="164"/>
        <end position="204"/>
    </location>
</feature>
<dbReference type="GO" id="GO:0005929">
    <property type="term" value="C:cilium"/>
    <property type="evidence" value="ECO:0007669"/>
    <property type="project" value="UniProtKB-ARBA"/>
</dbReference>
<dbReference type="AlphaFoldDB" id="A0A914HTD9"/>
<keyword evidence="2" id="KW-0963">Cytoplasm</keyword>
<comment type="subcellular location">
    <subcellularLocation>
        <location evidence="1">Cytoplasm</location>
        <location evidence="1">Cytoskeleton</location>
        <location evidence="1">Cilium basal body</location>
    </subcellularLocation>
</comment>
<evidence type="ECO:0000256" key="1">
    <source>
        <dbReference type="ARBA" id="ARBA00004120"/>
    </source>
</evidence>
<evidence type="ECO:0000313" key="8">
    <source>
        <dbReference type="WBParaSite" id="Gr19_v10_g4044.t1"/>
    </source>
</evidence>
<evidence type="ECO:0000256" key="6">
    <source>
        <dbReference type="SAM" id="MobiDB-lite"/>
    </source>
</evidence>
<keyword evidence="5" id="KW-0966">Cell projection</keyword>
<organism evidence="7 8">
    <name type="scientific">Globodera rostochiensis</name>
    <name type="common">Golden nematode worm</name>
    <name type="synonym">Heterodera rostochiensis</name>
    <dbReference type="NCBI Taxonomy" id="31243"/>
    <lineage>
        <taxon>Eukaryota</taxon>
        <taxon>Metazoa</taxon>
        <taxon>Ecdysozoa</taxon>
        <taxon>Nematoda</taxon>
        <taxon>Chromadorea</taxon>
        <taxon>Rhabditida</taxon>
        <taxon>Tylenchina</taxon>
        <taxon>Tylenchomorpha</taxon>
        <taxon>Tylenchoidea</taxon>
        <taxon>Heteroderidae</taxon>
        <taxon>Heteroderinae</taxon>
        <taxon>Globodera</taxon>
    </lineage>
</organism>
<name>A0A914HTD9_GLORO</name>
<evidence type="ECO:0000256" key="5">
    <source>
        <dbReference type="ARBA" id="ARBA00023273"/>
    </source>
</evidence>
<keyword evidence="3" id="KW-0970">Cilium biogenesis/degradation</keyword>
<evidence type="ECO:0000256" key="4">
    <source>
        <dbReference type="ARBA" id="ARBA00023212"/>
    </source>
</evidence>
<keyword evidence="4" id="KW-0206">Cytoskeleton</keyword>
<dbReference type="InterPro" id="IPR010796">
    <property type="entry name" value="C2_B9-type_dom"/>
</dbReference>
<proteinExistence type="predicted"/>
<reference evidence="8" key="1">
    <citation type="submission" date="2022-11" db="UniProtKB">
        <authorList>
            <consortium name="WormBaseParasite"/>
        </authorList>
    </citation>
    <scope>IDENTIFICATION</scope>
</reference>
<accession>A0A914HTD9</accession>
<feature type="compositionally biased region" description="Basic and acidic residues" evidence="6">
    <location>
        <begin position="173"/>
        <end position="189"/>
    </location>
</feature>
<sequence length="204" mass="23467">MEQLAQKRKENCFLLMVTGQIETVEFIGLSNVYCKYFFVYGADWRQVGGPKEAFMDVIYSGTTSCVAIPLLIYPPFPEAQNESVQFSYRKRQQQYSDCSVCSLVVELNSSTQKLLQWLREEMVNELLGLKSSKDSKKFGYELSHKMVSKISEFPLGWPPIENIVSGKNSKPTMTKEETTETVQEHDEQQLHTLQPQSHVQIKHE</sequence>
<dbReference type="WBParaSite" id="Gr19_v10_g4044.t1">
    <property type="protein sequence ID" value="Gr19_v10_g4044.t1"/>
    <property type="gene ID" value="Gr19_v10_g4044"/>
</dbReference>
<keyword evidence="7" id="KW-1185">Reference proteome</keyword>
<feature type="compositionally biased region" description="Polar residues" evidence="6">
    <location>
        <begin position="190"/>
        <end position="204"/>
    </location>
</feature>
<evidence type="ECO:0000313" key="7">
    <source>
        <dbReference type="Proteomes" id="UP000887572"/>
    </source>
</evidence>
<evidence type="ECO:0000256" key="3">
    <source>
        <dbReference type="ARBA" id="ARBA00022794"/>
    </source>
</evidence>
<protein>
    <submittedName>
        <fullName evidence="8">Uncharacterized protein</fullName>
    </submittedName>
</protein>
<dbReference type="GO" id="GO:0030030">
    <property type="term" value="P:cell projection organization"/>
    <property type="evidence" value="ECO:0007669"/>
    <property type="project" value="UniProtKB-KW"/>
</dbReference>
<evidence type="ECO:0000256" key="2">
    <source>
        <dbReference type="ARBA" id="ARBA00022490"/>
    </source>
</evidence>
<dbReference type="Pfam" id="PF07162">
    <property type="entry name" value="B9-C2"/>
    <property type="match status" value="1"/>
</dbReference>
<dbReference type="Proteomes" id="UP000887572">
    <property type="component" value="Unplaced"/>
</dbReference>